<feature type="domain" description="Stress-response A/B barrel" evidence="1">
    <location>
        <begin position="2"/>
        <end position="96"/>
    </location>
</feature>
<dbReference type="STRING" id="474960.SAMN05216180_0191"/>
<evidence type="ECO:0000259" key="1">
    <source>
        <dbReference type="PROSITE" id="PS51502"/>
    </source>
</evidence>
<evidence type="ECO:0000313" key="3">
    <source>
        <dbReference type="Proteomes" id="UP000199158"/>
    </source>
</evidence>
<keyword evidence="3" id="KW-1185">Reference proteome</keyword>
<dbReference type="SUPFAM" id="SSF54909">
    <property type="entry name" value="Dimeric alpha+beta barrel"/>
    <property type="match status" value="1"/>
</dbReference>
<organism evidence="2 3">
    <name type="scientific">Hydrogenoanaerobacterium saccharovorans</name>
    <dbReference type="NCBI Taxonomy" id="474960"/>
    <lineage>
        <taxon>Bacteria</taxon>
        <taxon>Bacillati</taxon>
        <taxon>Bacillota</taxon>
        <taxon>Clostridia</taxon>
        <taxon>Eubacteriales</taxon>
        <taxon>Oscillospiraceae</taxon>
        <taxon>Hydrogenoanaerobacterium</taxon>
    </lineage>
</organism>
<dbReference type="Gene3D" id="3.30.70.100">
    <property type="match status" value="1"/>
</dbReference>
<proteinExistence type="predicted"/>
<dbReference type="RefSeq" id="WP_092750754.1">
    <property type="nucleotide sequence ID" value="NZ_FOCG01000001.1"/>
</dbReference>
<dbReference type="OrthoDB" id="9808130at2"/>
<dbReference type="AlphaFoldDB" id="A0A1H7YR48"/>
<dbReference type="PANTHER" id="PTHR37832">
    <property type="entry name" value="BLL2683 PROTEIN"/>
    <property type="match status" value="1"/>
</dbReference>
<dbReference type="Pfam" id="PF07876">
    <property type="entry name" value="Dabb"/>
    <property type="match status" value="1"/>
</dbReference>
<evidence type="ECO:0000313" key="2">
    <source>
        <dbReference type="EMBL" id="SEM48570.1"/>
    </source>
</evidence>
<gene>
    <name evidence="2" type="ORF">SAMN05216180_0191</name>
</gene>
<dbReference type="EMBL" id="FOCG01000001">
    <property type="protein sequence ID" value="SEM48570.1"/>
    <property type="molecule type" value="Genomic_DNA"/>
</dbReference>
<dbReference type="Proteomes" id="UP000199158">
    <property type="component" value="Unassembled WGS sequence"/>
</dbReference>
<dbReference type="PROSITE" id="PS51502">
    <property type="entry name" value="S_R_A_B_BARREL"/>
    <property type="match status" value="1"/>
</dbReference>
<accession>A0A1H7YR48</accession>
<name>A0A1H7YR48_9FIRM</name>
<dbReference type="PANTHER" id="PTHR37832:SF1">
    <property type="entry name" value="STRESS-RESPONSE A_B BARREL DOMAIN-CONTAINING PROTEIN"/>
    <property type="match status" value="1"/>
</dbReference>
<dbReference type="InterPro" id="IPR013097">
    <property type="entry name" value="Dabb"/>
</dbReference>
<reference evidence="2 3" key="1">
    <citation type="submission" date="2016-10" db="EMBL/GenBank/DDBJ databases">
        <authorList>
            <person name="de Groot N.N."/>
        </authorList>
    </citation>
    <scope>NUCLEOTIDE SEQUENCE [LARGE SCALE GENOMIC DNA]</scope>
    <source>
        <strain evidence="2 3">CGMCC 1.5070</strain>
    </source>
</reference>
<protein>
    <submittedName>
        <fullName evidence="2">Stress responsive A/B Barrel Domain</fullName>
    </submittedName>
</protein>
<sequence>MIRHIVFWNLKEEADGRSKLENATLMKEKLEALVGKVEGLRKAEVGFNFTDGGYDLCLYSECDSKEALAVYQNHPEHVKVKEFVHKVILNRAVCDSEF</sequence>
<dbReference type="SMART" id="SM00886">
    <property type="entry name" value="Dabb"/>
    <property type="match status" value="1"/>
</dbReference>
<dbReference type="InterPro" id="IPR011008">
    <property type="entry name" value="Dimeric_a/b-barrel"/>
</dbReference>